<dbReference type="InParanoid" id="U5DFS0"/>
<dbReference type="AlphaFoldDB" id="U5DFS0"/>
<protein>
    <submittedName>
        <fullName evidence="1">Uncharacterized protein</fullName>
    </submittedName>
</protein>
<keyword evidence="2" id="KW-1185">Reference proteome</keyword>
<name>U5DFS0_9CHRO</name>
<dbReference type="Proteomes" id="UP000016960">
    <property type="component" value="Unassembled WGS sequence"/>
</dbReference>
<dbReference type="OrthoDB" id="508212at2"/>
<dbReference type="PATRIC" id="fig|582515.4.peg.3357"/>
<organism evidence="1 2">
    <name type="scientific">Rubidibacter lacunae KORDI 51-2</name>
    <dbReference type="NCBI Taxonomy" id="582515"/>
    <lineage>
        <taxon>Bacteria</taxon>
        <taxon>Bacillati</taxon>
        <taxon>Cyanobacteriota</taxon>
        <taxon>Cyanophyceae</taxon>
        <taxon>Oscillatoriophycideae</taxon>
        <taxon>Chroococcales</taxon>
        <taxon>Aphanothecaceae</taxon>
        <taxon>Rubidibacter</taxon>
    </lineage>
</organism>
<dbReference type="EMBL" id="ASSJ01000076">
    <property type="protein sequence ID" value="ERN40446.1"/>
    <property type="molecule type" value="Genomic_DNA"/>
</dbReference>
<evidence type="ECO:0000313" key="1">
    <source>
        <dbReference type="EMBL" id="ERN40446.1"/>
    </source>
</evidence>
<proteinExistence type="predicted"/>
<dbReference type="RefSeq" id="WP_022608592.1">
    <property type="nucleotide sequence ID" value="NZ_ASSJ01000076.1"/>
</dbReference>
<dbReference type="STRING" id="582515.KR51_00029870"/>
<evidence type="ECO:0000313" key="2">
    <source>
        <dbReference type="Proteomes" id="UP000016960"/>
    </source>
</evidence>
<gene>
    <name evidence="1" type="ORF">KR51_00029870</name>
</gene>
<sequence length="256" mass="28995">MAIIALKAWYLERYEPIREVVKRPHDLRLNKNSLLKTGLRADFLEERLDVQSTVWFQRYLEGEAVEFYIEGSGGYAIANIDLVSHEIYFVKQDVSARLDPTIYLCFQSEYEPARSALAQALERAIAKLGKKSRVPLSLQSSPRPADGPMRLSSTQLRQIRKCLLLIADTTAIARVGGDEDASLLLGSNTCVELGFALQTKRPGEILLVSMERPNLRGTMPFDLPNHQQLQYGTAKDLDRSLPQILEMLLQRFNLFV</sequence>
<dbReference type="eggNOG" id="ENOG502Z810">
    <property type="taxonomic scope" value="Bacteria"/>
</dbReference>
<reference evidence="1 2" key="1">
    <citation type="submission" date="2013-05" db="EMBL/GenBank/DDBJ databases">
        <title>Draft genome sequence of Rubidibacter lacunae KORDI 51-2.</title>
        <authorList>
            <person name="Choi D.H."/>
            <person name="Noh J.H."/>
            <person name="Kwon K.-K."/>
            <person name="Lee J.-H."/>
            <person name="Ryu J.-Y."/>
        </authorList>
    </citation>
    <scope>NUCLEOTIDE SEQUENCE [LARGE SCALE GENOMIC DNA]</scope>
    <source>
        <strain evidence="1 2">KORDI 51-2</strain>
    </source>
</reference>
<accession>U5DFS0</accession>
<comment type="caution">
    <text evidence="1">The sequence shown here is derived from an EMBL/GenBank/DDBJ whole genome shotgun (WGS) entry which is preliminary data.</text>
</comment>